<comment type="similarity">
    <text evidence="1">Belongs to the UPF0312 family.</text>
</comment>
<evidence type="ECO:0000256" key="1">
    <source>
        <dbReference type="ARBA" id="ARBA00008812"/>
    </source>
</evidence>
<dbReference type="Pfam" id="PF04264">
    <property type="entry name" value="YceI"/>
    <property type="match status" value="1"/>
</dbReference>
<feature type="compositionally biased region" description="Polar residues" evidence="2">
    <location>
        <begin position="18"/>
        <end position="31"/>
    </location>
</feature>
<feature type="domain" description="Lipid/polyisoprenoid-binding YceI-like" evidence="3">
    <location>
        <begin position="72"/>
        <end position="140"/>
    </location>
</feature>
<evidence type="ECO:0000259" key="3">
    <source>
        <dbReference type="Pfam" id="PF04264"/>
    </source>
</evidence>
<feature type="compositionally biased region" description="Low complexity" evidence="2">
    <location>
        <begin position="39"/>
        <end position="53"/>
    </location>
</feature>
<evidence type="ECO:0000313" key="4">
    <source>
        <dbReference type="EMBL" id="MFE9227718.1"/>
    </source>
</evidence>
<feature type="region of interest" description="Disordered" evidence="2">
    <location>
        <begin position="1"/>
        <end position="68"/>
    </location>
</feature>
<accession>A0ABW6LH38</accession>
<dbReference type="Gene3D" id="2.40.128.110">
    <property type="entry name" value="Lipid/polyisoprenoid-binding, YceI-like"/>
    <property type="match status" value="1"/>
</dbReference>
<dbReference type="PANTHER" id="PTHR34406:SF1">
    <property type="entry name" value="PROTEIN YCEI"/>
    <property type="match status" value="1"/>
</dbReference>
<keyword evidence="5" id="KW-1185">Reference proteome</keyword>
<dbReference type="SUPFAM" id="SSF101874">
    <property type="entry name" value="YceI-like"/>
    <property type="match status" value="1"/>
</dbReference>
<protein>
    <submittedName>
        <fullName evidence="4">YceI family protein</fullName>
    </submittedName>
</protein>
<gene>
    <name evidence="4" type="ORF">ACFYM3_24420</name>
</gene>
<dbReference type="RefSeq" id="WP_358280031.1">
    <property type="nucleotide sequence ID" value="NZ_JBEYGJ010000007.1"/>
</dbReference>
<dbReference type="PANTHER" id="PTHR34406">
    <property type="entry name" value="PROTEIN YCEI"/>
    <property type="match status" value="1"/>
</dbReference>
<sequence length="144" mass="15366">MGLYTPLSRPKPYAVSGATANTTASPLSWSSHARRKALTASARRASGVAGGRSARTRRRAEEAGRRQAAGVRRITGDLTVRGVTRQVTVDFELTGSGRDPQGSQVAAFTGRTVIDRRDRGVSGARGMVGRKVTLEFRVAAVRRS</sequence>
<evidence type="ECO:0000313" key="5">
    <source>
        <dbReference type="Proteomes" id="UP001601288"/>
    </source>
</evidence>
<proteinExistence type="inferred from homology"/>
<organism evidence="4 5">
    <name type="scientific">Streptomyces massasporeus</name>
    <dbReference type="NCBI Taxonomy" id="67324"/>
    <lineage>
        <taxon>Bacteria</taxon>
        <taxon>Bacillati</taxon>
        <taxon>Actinomycetota</taxon>
        <taxon>Actinomycetes</taxon>
        <taxon>Kitasatosporales</taxon>
        <taxon>Streptomycetaceae</taxon>
        <taxon>Streptomyces</taxon>
    </lineage>
</organism>
<evidence type="ECO:0000256" key="2">
    <source>
        <dbReference type="SAM" id="MobiDB-lite"/>
    </source>
</evidence>
<reference evidence="4 5" key="1">
    <citation type="submission" date="2024-10" db="EMBL/GenBank/DDBJ databases">
        <title>The Natural Products Discovery Center: Release of the First 8490 Sequenced Strains for Exploring Actinobacteria Biosynthetic Diversity.</title>
        <authorList>
            <person name="Kalkreuter E."/>
            <person name="Kautsar S.A."/>
            <person name="Yang D."/>
            <person name="Bader C.D."/>
            <person name="Teijaro C.N."/>
            <person name="Fluegel L."/>
            <person name="Davis C.M."/>
            <person name="Simpson J.R."/>
            <person name="Lauterbach L."/>
            <person name="Steele A.D."/>
            <person name="Gui C."/>
            <person name="Meng S."/>
            <person name="Li G."/>
            <person name="Viehrig K."/>
            <person name="Ye F."/>
            <person name="Su P."/>
            <person name="Kiefer A.F."/>
            <person name="Nichols A."/>
            <person name="Cepeda A.J."/>
            <person name="Yan W."/>
            <person name="Fan B."/>
            <person name="Jiang Y."/>
            <person name="Adhikari A."/>
            <person name="Zheng C.-J."/>
            <person name="Schuster L."/>
            <person name="Cowan T.M."/>
            <person name="Smanski M.J."/>
            <person name="Chevrette M.G."/>
            <person name="De Carvalho L.P.S."/>
            <person name="Shen B."/>
        </authorList>
    </citation>
    <scope>NUCLEOTIDE SEQUENCE [LARGE SCALE GENOMIC DNA]</scope>
    <source>
        <strain evidence="4 5">NPDC007066</strain>
    </source>
</reference>
<dbReference type="InterPro" id="IPR007372">
    <property type="entry name" value="Lipid/polyisoprenoid-bd_YceI"/>
</dbReference>
<comment type="caution">
    <text evidence="4">The sequence shown here is derived from an EMBL/GenBank/DDBJ whole genome shotgun (WGS) entry which is preliminary data.</text>
</comment>
<dbReference type="EMBL" id="JBIAFP010000014">
    <property type="protein sequence ID" value="MFE9227718.1"/>
    <property type="molecule type" value="Genomic_DNA"/>
</dbReference>
<dbReference type="InterPro" id="IPR036761">
    <property type="entry name" value="TTHA0802/YceI-like_sf"/>
</dbReference>
<name>A0ABW6LH38_9ACTN</name>
<dbReference type="Proteomes" id="UP001601288">
    <property type="component" value="Unassembled WGS sequence"/>
</dbReference>